<feature type="domain" description="PIN" evidence="5">
    <location>
        <begin position="8"/>
        <end position="137"/>
    </location>
</feature>
<evidence type="ECO:0000313" key="7">
    <source>
        <dbReference type="Proteomes" id="UP000784128"/>
    </source>
</evidence>
<dbReference type="Pfam" id="PF02562">
    <property type="entry name" value="PhoH"/>
    <property type="match status" value="1"/>
</dbReference>
<dbReference type="Gene3D" id="3.40.50.1010">
    <property type="entry name" value="5'-nuclease"/>
    <property type="match status" value="1"/>
</dbReference>
<evidence type="ECO:0000313" key="6">
    <source>
        <dbReference type="EMBL" id="MBT1070875.1"/>
    </source>
</evidence>
<sequence length="444" mass="49622">MAERLIVKNFILDTNVLLHDPQALFKFHENNIIIPITVIEEIDRFKKDMNETGRNARQISRILDTMREKGSLASGVKLPGQGILCVEMFTEKSLKLLPVDLRVDSGDNRILAVAMDVRERTPDIPMVFVTKDTNLRIKADVIGLTAEDYESDKIDIQDLYSGTRTIQLSAEEIDRFYGQGWLNAPEGISPNEFLTIEDAGNPSHTAICRYDALSGHIVPVRKVPKEGIWSLYPRNREQSFALDVLMDDSIKLVTLVGKAGTGKTLLAIAAGLHKVAEESVYNRLLVSRPVFPMGKDLGFLPGDIEEKLTPWMQPIFDNVELLISGHESEKRHSKGYKELMAMGLLDIEPLTYIRGRSIPNQYLIVDEAQNLSPHEIKTIVTRVGDGTKIILTGDPYQIDNPYVDSSSNGLSYLVEKFRGEKIAAHVTLTKGERSELAELAANLL</sequence>
<comment type="similarity">
    <text evidence="4">In the N-terminal section; belongs to the PINc/VapC protein family.</text>
</comment>
<dbReference type="InterPro" id="IPR051451">
    <property type="entry name" value="PhoH2-like"/>
</dbReference>
<evidence type="ECO:0000256" key="2">
    <source>
        <dbReference type="ARBA" id="ARBA00022741"/>
    </source>
</evidence>
<dbReference type="InterPro" id="IPR002716">
    <property type="entry name" value="PIN_dom"/>
</dbReference>
<dbReference type="Pfam" id="PF13638">
    <property type="entry name" value="PIN_4"/>
    <property type="match status" value="1"/>
</dbReference>
<proteinExistence type="inferred from homology"/>
<accession>A0ABS5U5C2</accession>
<dbReference type="SUPFAM" id="SSF88723">
    <property type="entry name" value="PIN domain-like"/>
    <property type="match status" value="1"/>
</dbReference>
<dbReference type="EMBL" id="JAHDYS010000003">
    <property type="protein sequence ID" value="MBT1070875.1"/>
    <property type="molecule type" value="Genomic_DNA"/>
</dbReference>
<comment type="similarity">
    <text evidence="1">Belongs to the PhoH family.</text>
</comment>
<name>A0ABS5U5C2_9BACT</name>
<evidence type="ECO:0000256" key="1">
    <source>
        <dbReference type="ARBA" id="ARBA00010393"/>
    </source>
</evidence>
<comment type="caution">
    <text evidence="6">The sequence shown here is derived from an EMBL/GenBank/DDBJ whole genome shotgun (WGS) entry which is preliminary data.</text>
</comment>
<evidence type="ECO:0000259" key="5">
    <source>
        <dbReference type="SMART" id="SM00670"/>
    </source>
</evidence>
<keyword evidence="2" id="KW-0547">Nucleotide-binding</keyword>
<keyword evidence="7" id="KW-1185">Reference proteome</keyword>
<evidence type="ECO:0000256" key="3">
    <source>
        <dbReference type="ARBA" id="ARBA00022840"/>
    </source>
</evidence>
<evidence type="ECO:0000256" key="4">
    <source>
        <dbReference type="ARBA" id="ARBA00046345"/>
    </source>
</evidence>
<organism evidence="6 7">
    <name type="scientific">Pelotalea chapellei</name>
    <dbReference type="NCBI Taxonomy" id="44671"/>
    <lineage>
        <taxon>Bacteria</taxon>
        <taxon>Pseudomonadati</taxon>
        <taxon>Thermodesulfobacteriota</taxon>
        <taxon>Desulfuromonadia</taxon>
        <taxon>Geobacterales</taxon>
        <taxon>Geobacteraceae</taxon>
        <taxon>Pelotalea</taxon>
    </lineage>
</organism>
<reference evidence="6 7" key="1">
    <citation type="submission" date="2021-05" db="EMBL/GenBank/DDBJ databases">
        <title>The draft genome of Geobacter chapellei DSM 13688.</title>
        <authorList>
            <person name="Xu Z."/>
            <person name="Masuda Y."/>
            <person name="Itoh H."/>
            <person name="Senoo K."/>
        </authorList>
    </citation>
    <scope>NUCLEOTIDE SEQUENCE [LARGE SCALE GENOMIC DNA]</scope>
    <source>
        <strain evidence="6 7">DSM 13688</strain>
    </source>
</reference>
<protein>
    <submittedName>
        <fullName evidence="6">PhoH family protein</fullName>
    </submittedName>
</protein>
<dbReference type="CDD" id="cd09883">
    <property type="entry name" value="PIN_VapC_PhoHL-ATPase"/>
    <property type="match status" value="1"/>
</dbReference>
<keyword evidence="3" id="KW-0067">ATP-binding</keyword>
<dbReference type="SUPFAM" id="SSF52540">
    <property type="entry name" value="P-loop containing nucleoside triphosphate hydrolases"/>
    <property type="match status" value="1"/>
</dbReference>
<dbReference type="Gene3D" id="3.40.50.300">
    <property type="entry name" value="P-loop containing nucleotide triphosphate hydrolases"/>
    <property type="match status" value="1"/>
</dbReference>
<dbReference type="InterPro" id="IPR027417">
    <property type="entry name" value="P-loop_NTPase"/>
</dbReference>
<dbReference type="Proteomes" id="UP000784128">
    <property type="component" value="Unassembled WGS sequence"/>
</dbReference>
<dbReference type="PANTHER" id="PTHR30473">
    <property type="entry name" value="PROTEIN PHOH"/>
    <property type="match status" value="1"/>
</dbReference>
<dbReference type="PANTHER" id="PTHR30473:SF2">
    <property type="entry name" value="PIN DOMAIN-CONTAINING PROTEIN"/>
    <property type="match status" value="1"/>
</dbReference>
<dbReference type="InterPro" id="IPR003714">
    <property type="entry name" value="PhoH"/>
</dbReference>
<dbReference type="SMART" id="SM00670">
    <property type="entry name" value="PINc"/>
    <property type="match status" value="1"/>
</dbReference>
<gene>
    <name evidence="6" type="ORF">KJB30_03690</name>
</gene>
<dbReference type="InterPro" id="IPR029060">
    <property type="entry name" value="PIN-like_dom_sf"/>
</dbReference>